<organism evidence="1 2">
    <name type="scientific">Desulfosporosinus lacus DSM 15449</name>
    <dbReference type="NCBI Taxonomy" id="1121420"/>
    <lineage>
        <taxon>Bacteria</taxon>
        <taxon>Bacillati</taxon>
        <taxon>Bacillota</taxon>
        <taxon>Clostridia</taxon>
        <taxon>Eubacteriales</taxon>
        <taxon>Desulfitobacteriaceae</taxon>
        <taxon>Desulfosporosinus</taxon>
    </lineage>
</organism>
<evidence type="ECO:0000313" key="1">
    <source>
        <dbReference type="EMBL" id="SHI67213.1"/>
    </source>
</evidence>
<proteinExistence type="predicted"/>
<name>A0A1M6D272_9FIRM</name>
<sequence>MAEISFGLFNNIQSALAGAELPTALGAPVPVESEKAIPYTIKVWGDFLGTSQKV</sequence>
<keyword evidence="2" id="KW-1185">Reference proteome</keyword>
<gene>
    <name evidence="1" type="ORF">SAMN02746098_04454</name>
</gene>
<accession>A0A1M6D272</accession>
<evidence type="ECO:0000313" key="2">
    <source>
        <dbReference type="Proteomes" id="UP000183954"/>
    </source>
</evidence>
<dbReference type="AlphaFoldDB" id="A0A1M6D272"/>
<reference evidence="2" key="1">
    <citation type="submission" date="2016-11" db="EMBL/GenBank/DDBJ databases">
        <authorList>
            <person name="Varghese N."/>
            <person name="Submissions S."/>
        </authorList>
    </citation>
    <scope>NUCLEOTIDE SEQUENCE [LARGE SCALE GENOMIC DNA]</scope>
    <source>
        <strain evidence="2">DSM 15449</strain>
    </source>
</reference>
<dbReference type="Proteomes" id="UP000183954">
    <property type="component" value="Unassembled WGS sequence"/>
</dbReference>
<dbReference type="EMBL" id="FQXJ01000022">
    <property type="protein sequence ID" value="SHI67213.1"/>
    <property type="molecule type" value="Genomic_DNA"/>
</dbReference>
<protein>
    <submittedName>
        <fullName evidence="1">Uncharacterized protein</fullName>
    </submittedName>
</protein>
<dbReference type="RefSeq" id="WP_159436963.1">
    <property type="nucleotide sequence ID" value="NZ_FQXJ01000022.1"/>
</dbReference>